<keyword evidence="1" id="KW-1194">Viral DNA replication</keyword>
<dbReference type="EMBL" id="KJ019128">
    <property type="protein sequence ID" value="AIX38158.1"/>
    <property type="molecule type" value="Genomic_DNA"/>
</dbReference>
<keyword evidence="1" id="KW-0238">DNA-binding</keyword>
<feature type="binding site" evidence="1">
    <location>
        <begin position="192"/>
        <end position="199"/>
    </location>
    <ligand>
        <name>ATP</name>
        <dbReference type="ChEBI" id="CHEBI:30616"/>
    </ligand>
</feature>
<proteinExistence type="inferred from homology"/>
<evidence type="ECO:0000313" key="3">
    <source>
        <dbReference type="EMBL" id="AIX14554.1"/>
    </source>
</evidence>
<dbReference type="EMBL" id="KJ019064">
    <property type="protein sequence ID" value="AIX22926.1"/>
    <property type="molecule type" value="Genomic_DNA"/>
</dbReference>
<dbReference type="InterPro" id="IPR046393">
    <property type="entry name" value="Helic_T4"/>
</dbReference>
<dbReference type="PANTHER" id="PTHR30153:SF2">
    <property type="entry name" value="REPLICATIVE DNA HELICASE"/>
    <property type="match status" value="1"/>
</dbReference>
<keyword evidence="1" id="KW-0235">DNA replication</keyword>
<dbReference type="RefSeq" id="YP_007001891.1">
    <property type="nucleotide sequence ID" value="NC_019444.1"/>
</dbReference>
<dbReference type="InterPro" id="IPR027417">
    <property type="entry name" value="P-loop_NTPase"/>
</dbReference>
<gene>
    <name evidence="3" type="ORF">Syn7803C43_159</name>
    <name evidence="4" type="ORF">Syn7803C98_158</name>
    <name evidence="5" type="ORF">Syn7803US88_157</name>
</gene>
<dbReference type="GO" id="GO:0004386">
    <property type="term" value="F:helicase activity"/>
    <property type="evidence" value="ECO:0007669"/>
    <property type="project" value="UniProtKB-KW"/>
</dbReference>
<evidence type="ECO:0000256" key="1">
    <source>
        <dbReference type="HAMAP-Rule" id="MF_04155"/>
    </source>
</evidence>
<dbReference type="Proteomes" id="UP000185279">
    <property type="component" value="Segment"/>
</dbReference>
<dbReference type="PROSITE" id="PS51199">
    <property type="entry name" value="SF4_HELICASE"/>
    <property type="match status" value="1"/>
</dbReference>
<protein>
    <recommendedName>
        <fullName evidence="1">DnaB-like replicative helicase</fullName>
        <ecNumber evidence="1">3.6.4.-</ecNumber>
    </recommendedName>
</protein>
<keyword evidence="1" id="KW-0378">Hydrolase</keyword>
<dbReference type="Gene3D" id="3.40.50.300">
    <property type="entry name" value="P-loop containing nucleotide triphosphate hydrolases"/>
    <property type="match status" value="1"/>
</dbReference>
<name>A0A0E3EP72_9CAUD</name>
<dbReference type="Pfam" id="PF03796">
    <property type="entry name" value="DnaB_C"/>
    <property type="match status" value="1"/>
</dbReference>
<dbReference type="EMBL" id="KJ019027">
    <property type="protein sequence ID" value="AIX14554.1"/>
    <property type="molecule type" value="Genomic_DNA"/>
</dbReference>
<keyword evidence="1" id="KW-0547">Nucleotide-binding</keyword>
<dbReference type="SUPFAM" id="SSF52540">
    <property type="entry name" value="P-loop containing nucleoside triphosphate hydrolases"/>
    <property type="match status" value="1"/>
</dbReference>
<dbReference type="Proteomes" id="UP000185278">
    <property type="component" value="Segment"/>
</dbReference>
<evidence type="ECO:0000313" key="5">
    <source>
        <dbReference type="EMBL" id="AIX38158.1"/>
    </source>
</evidence>
<keyword evidence="1" id="KW-0067">ATP-binding</keyword>
<sequence>MSIENTILNNLIHDENYCRKVIPFIKEEYFTSTGCKIVFNEIADYVMEYNALPNQTVLSIQIDKRDDLSESSFKEVQSVIDNIKNEESEFQWIVNTTEKWCQERAIYLSLMESIKIADGKDTKKDKGAIPHILSEALAISFDSHVGHDYIDDALDRYEYYHQTEEKIPFDLDFFNKITKGGLPAKTLNIALAGTGVGKSLFMCHVAASCLLQGKNVLYITMEMAEEKIAERIDANLLNVNIKDISTLPKVMFDKKIANLSKKTQGKLIIKEYPTAGAHVGHFKSLINDLSLKRSIKPDIIFVDYLNICASQRYKGSIVNSYTYVKSIAEELRGFAVECGVPIVSATQTTRAGYGSTDVDITDTSESFGLPATADLMFALISTEELEGMNQIMVKQLKNRYNDGAANKRFCVGIDRSKMRLYDVEQSAQDDLVDSGQSHGNEVEQIDLVKRFTTNKTFASLKYD</sequence>
<dbReference type="EC" id="3.6.4.-" evidence="1"/>
<evidence type="ECO:0000313" key="6">
    <source>
        <dbReference type="Proteomes" id="UP000185278"/>
    </source>
</evidence>
<feature type="domain" description="SF4 helicase" evidence="2">
    <location>
        <begin position="160"/>
        <end position="427"/>
    </location>
</feature>
<dbReference type="HAMAP" id="MF_04155">
    <property type="entry name" value="Helic_T4"/>
    <property type="match status" value="1"/>
</dbReference>
<keyword evidence="1 3" id="KW-0347">Helicase</keyword>
<dbReference type="InterPro" id="IPR007694">
    <property type="entry name" value="DNA_helicase_DnaB-like_C"/>
</dbReference>
<evidence type="ECO:0000259" key="2">
    <source>
        <dbReference type="PROSITE" id="PS51199"/>
    </source>
</evidence>
<dbReference type="OrthoDB" id="2035at10239"/>
<comment type="subunit">
    <text evidence="1">Homohexamer. The homohexamer is a trimer of asymmetric dimers. Interacts with the DNA primase; this interaction forms the active primosome complex, which is composed of 6 helicase and 1 primase subunits and expresses full helicase and primase activities. Interacts (via C-terminus) with the helicase assembly factor; this interaction brings about the rapid assembly of the helicase onto ssDNA. Part of the replicase complex that includes the DNA polymerase, the polymerase clamp, the clamp loader complex, the single-stranded DNA binding protein, the primase, the DnaB-like replicative helicase and the helicase assembly factor.</text>
</comment>
<accession>A0A0E3EP72</accession>
<comment type="function">
    <text evidence="1">ATP-dependent DNA helicase essential for viral DNA replication and recombination. The helicase moves 5' -&gt; 3' on the lagging strand template, unwinding the DNA duplex ahead of the leading strand polymerase at the replication fork and generating ssDNA for both leading and lagging strand synthesis. Interaction with the primase allows the primase to initiate lagging strand synthesis and fully activates the helicase. Loaded by the helicase assembly factor on replication forks that begin at discrete replication origin sequences, as well as on forks that are created during recombination.</text>
</comment>
<comment type="similarity">
    <text evidence="1">Belongs to the helicase family. DnaB subfamily.</text>
</comment>
<reference evidence="6 7" key="1">
    <citation type="submission" date="2013-12" db="EMBL/GenBank/DDBJ databases">
        <title>Ecological redundancy of diverse viral populations within a natural community.</title>
        <authorList>
            <person name="Gregory A.C."/>
            <person name="LaButti K."/>
            <person name="Copeland A."/>
            <person name="Woyke T."/>
            <person name="Sullivan M.B."/>
        </authorList>
    </citation>
    <scope>NUCLEOTIDE SEQUENCE [LARGE SCALE GENOMIC DNA]</scope>
    <source>
        <strain evidence="3">Syn7803C43</strain>
        <strain evidence="4">Syn7803C98</strain>
        <strain evidence="5">Syn7803US88</strain>
    </source>
</reference>
<dbReference type="PANTHER" id="PTHR30153">
    <property type="entry name" value="REPLICATIVE DNA HELICASE DNAB"/>
    <property type="match status" value="1"/>
</dbReference>
<evidence type="ECO:0000313" key="4">
    <source>
        <dbReference type="EMBL" id="AIX22926.1"/>
    </source>
</evidence>
<organism evidence="3 7">
    <name type="scientific">Synechococcus phage ACG-2014c</name>
    <dbReference type="NCBI Taxonomy" id="1079998"/>
    <lineage>
        <taxon>Viruses</taxon>
        <taxon>Duplodnaviria</taxon>
        <taxon>Heunggongvirae</taxon>
        <taxon>Uroviricota</taxon>
        <taxon>Caudoviricetes</taxon>
        <taxon>Pantevenvirales</taxon>
        <taxon>Kyanoviridae</taxon>
        <taxon>Namakavirus</taxon>
        <taxon>Namakavirus smbcm6</taxon>
    </lineage>
</organism>
<evidence type="ECO:0000313" key="7">
    <source>
        <dbReference type="Proteomes" id="UP000185279"/>
    </source>
</evidence>
<dbReference type="Proteomes" id="UP000185280">
    <property type="component" value="Segment"/>
</dbReference>